<dbReference type="Gramene" id="EME29051">
    <property type="protein sequence ID" value="EME29051"/>
    <property type="gene ID" value="Gasu_34470"/>
</dbReference>
<dbReference type="STRING" id="130081.M2W0B8"/>
<keyword evidence="1 2" id="KW-0694">RNA-binding</keyword>
<dbReference type="GeneID" id="17087879"/>
<dbReference type="PANTHER" id="PTHR22792:SF132">
    <property type="entry name" value="LA-RELATED PROTEIN 1"/>
    <property type="match status" value="1"/>
</dbReference>
<reference evidence="6" key="1">
    <citation type="journal article" date="2013" name="Science">
        <title>Gene transfer from bacteria and archaea facilitated evolution of an extremophilic eukaryote.</title>
        <authorList>
            <person name="Schonknecht G."/>
            <person name="Chen W.H."/>
            <person name="Ternes C.M."/>
            <person name="Barbier G.G."/>
            <person name="Shrestha R.P."/>
            <person name="Stanke M."/>
            <person name="Brautigam A."/>
            <person name="Baker B.J."/>
            <person name="Banfield J.F."/>
            <person name="Garavito R.M."/>
            <person name="Carr K."/>
            <person name="Wilkerson C."/>
            <person name="Rensing S.A."/>
            <person name="Gagneul D."/>
            <person name="Dickenson N.E."/>
            <person name="Oesterhelt C."/>
            <person name="Lercher M.J."/>
            <person name="Weber A.P."/>
        </authorList>
    </citation>
    <scope>NUCLEOTIDE SEQUENCE [LARGE SCALE GENOMIC DNA]</scope>
    <source>
        <strain evidence="6">074W</strain>
    </source>
</reference>
<dbReference type="InterPro" id="IPR045180">
    <property type="entry name" value="La_dom_prot"/>
</dbReference>
<gene>
    <name evidence="5" type="ORF">Gasu_34470</name>
</gene>
<dbReference type="eggNOG" id="KOG2590">
    <property type="taxonomic scope" value="Eukaryota"/>
</dbReference>
<proteinExistence type="predicted"/>
<evidence type="ECO:0000259" key="4">
    <source>
        <dbReference type="PROSITE" id="PS50961"/>
    </source>
</evidence>
<dbReference type="EMBL" id="KB454512">
    <property type="protein sequence ID" value="EME29051.1"/>
    <property type="molecule type" value="Genomic_DNA"/>
</dbReference>
<dbReference type="GO" id="GO:0005829">
    <property type="term" value="C:cytosol"/>
    <property type="evidence" value="ECO:0007669"/>
    <property type="project" value="TreeGrafter"/>
</dbReference>
<evidence type="ECO:0000256" key="2">
    <source>
        <dbReference type="PROSITE-ProRule" id="PRU00332"/>
    </source>
</evidence>
<feature type="compositionally biased region" description="Low complexity" evidence="3">
    <location>
        <begin position="447"/>
        <end position="460"/>
    </location>
</feature>
<evidence type="ECO:0000313" key="6">
    <source>
        <dbReference type="Proteomes" id="UP000030680"/>
    </source>
</evidence>
<feature type="domain" description="HTH La-type RNA-binding" evidence="4">
    <location>
        <begin position="11"/>
        <end position="102"/>
    </location>
</feature>
<dbReference type="InterPro" id="IPR006630">
    <property type="entry name" value="La_HTH"/>
</dbReference>
<dbReference type="SMART" id="SM00715">
    <property type="entry name" value="LA"/>
    <property type="match status" value="1"/>
</dbReference>
<dbReference type="SUPFAM" id="SSF46785">
    <property type="entry name" value="Winged helix' DNA-binding domain"/>
    <property type="match status" value="1"/>
</dbReference>
<evidence type="ECO:0000256" key="1">
    <source>
        <dbReference type="ARBA" id="ARBA00022884"/>
    </source>
</evidence>
<dbReference type="Proteomes" id="UP000030680">
    <property type="component" value="Unassembled WGS sequence"/>
</dbReference>
<accession>M2W0B8</accession>
<feature type="compositionally biased region" description="Basic and acidic residues" evidence="3">
    <location>
        <begin position="289"/>
        <end position="309"/>
    </location>
</feature>
<dbReference type="RefSeq" id="XP_005705571.1">
    <property type="nucleotide sequence ID" value="XM_005705514.1"/>
</dbReference>
<organism evidence="5 6">
    <name type="scientific">Galdieria sulphuraria</name>
    <name type="common">Red alga</name>
    <dbReference type="NCBI Taxonomy" id="130081"/>
    <lineage>
        <taxon>Eukaryota</taxon>
        <taxon>Rhodophyta</taxon>
        <taxon>Bangiophyceae</taxon>
        <taxon>Galdieriales</taxon>
        <taxon>Galdieriaceae</taxon>
        <taxon>Galdieria</taxon>
    </lineage>
</organism>
<dbReference type="PANTHER" id="PTHR22792">
    <property type="entry name" value="LUPUS LA PROTEIN-RELATED"/>
    <property type="match status" value="1"/>
</dbReference>
<dbReference type="InterPro" id="IPR036390">
    <property type="entry name" value="WH_DNA-bd_sf"/>
</dbReference>
<name>M2W0B8_GALSU</name>
<dbReference type="KEGG" id="gsl:Gasu_34470"/>
<dbReference type="GO" id="GO:0010494">
    <property type="term" value="C:cytoplasmic stress granule"/>
    <property type="evidence" value="ECO:0007669"/>
    <property type="project" value="TreeGrafter"/>
</dbReference>
<dbReference type="InterPro" id="IPR036388">
    <property type="entry name" value="WH-like_DNA-bd_sf"/>
</dbReference>
<dbReference type="CDD" id="cd07323">
    <property type="entry name" value="LAM"/>
    <property type="match status" value="1"/>
</dbReference>
<dbReference type="Gene3D" id="1.10.10.10">
    <property type="entry name" value="Winged helix-like DNA-binding domain superfamily/Winged helix DNA-binding domain"/>
    <property type="match status" value="1"/>
</dbReference>
<feature type="region of interest" description="Disordered" evidence="3">
    <location>
        <begin position="282"/>
        <end position="328"/>
    </location>
</feature>
<protein>
    <recommendedName>
        <fullName evidence="4">HTH La-type RNA-binding domain-containing protein</fullName>
    </recommendedName>
</protein>
<dbReference type="OrthoDB" id="340227at2759"/>
<dbReference type="GO" id="GO:0003723">
    <property type="term" value="F:RNA binding"/>
    <property type="evidence" value="ECO:0007669"/>
    <property type="project" value="UniProtKB-UniRule"/>
</dbReference>
<feature type="compositionally biased region" description="Basic residues" evidence="3">
    <location>
        <begin position="432"/>
        <end position="441"/>
    </location>
</feature>
<dbReference type="PROSITE" id="PS50961">
    <property type="entry name" value="HTH_LA"/>
    <property type="match status" value="1"/>
</dbReference>
<dbReference type="Pfam" id="PF05383">
    <property type="entry name" value="La"/>
    <property type="match status" value="1"/>
</dbReference>
<sequence>MKQGLDWVVTTQDSIDLKRAIVQQVEWYFSDTNLFKDYFLLQKMDLFGAVPLSIIAFFPKMVQLTQDMDLIQQAIVEYANTVQLNEQQMTIRRVDSHNYISSHQCVKLRMMESRIWESIESNLIYCGLWNCLLFGCFDAAGNWNLVFPSQWHAKAAQHRILQMFPFMTKQLISICSFTHDGMFCWQPLKEKAQFQEYDYLLRYPDGYSCPILPVWYSSSIVGNIPVPVETQFSYSSYDNALQEAKSGEQTPLPISTCANRDQFHSKSKYAQQSSTVSVSSLIHVPNDYNQEKRDKKQKRISKDIRESRQRQPRQKGKNSQQQNGKQRIRRSFQIQAEDFPPLPGEKLGKRVVQLSTRNNLIKEQENIEEAVLAFGEMCVSNSENERDRNKSMEKLDKSYAHVAASFIPSVEENRNRDSYGNAKKERHQSSNSHKRRQRRRERKWETLRSPSSVPNSVPNSTKSKQVKKESSRHGTRNRRPKEVKEWTESPILSNNESIIMNKEKWKEAEYLFDCDKQIENDAETRAEHKHSALYFEEITKNEELNSVCAPQVTTLLHSRNVLEETPLATLEQQNSLSRLSPTAVDSTCCGNWQLASSQVSEPIAVVENVICDDEAKSILQVLEQLHSSMDSRTDLENSYNRSVSKPLENLSKVEQEELDYFPATSVVTRNPSVNRNNSSSLLNIKTSSFFYQKTVSSGFIEEGLKFFAKDIFS</sequence>
<dbReference type="AlphaFoldDB" id="M2W0B8"/>
<evidence type="ECO:0000313" key="5">
    <source>
        <dbReference type="EMBL" id="EME29051.1"/>
    </source>
</evidence>
<keyword evidence="6" id="KW-1185">Reference proteome</keyword>
<dbReference type="GO" id="GO:0045727">
    <property type="term" value="P:positive regulation of translation"/>
    <property type="evidence" value="ECO:0007669"/>
    <property type="project" value="TreeGrafter"/>
</dbReference>
<feature type="region of interest" description="Disordered" evidence="3">
    <location>
        <begin position="410"/>
        <end position="486"/>
    </location>
</feature>
<evidence type="ECO:0000256" key="3">
    <source>
        <dbReference type="SAM" id="MobiDB-lite"/>
    </source>
</evidence>